<gene>
    <name evidence="1" type="ORF">HNY73_009200</name>
</gene>
<dbReference type="AlphaFoldDB" id="A0A8T0F9R1"/>
<evidence type="ECO:0000313" key="2">
    <source>
        <dbReference type="Proteomes" id="UP000807504"/>
    </source>
</evidence>
<protein>
    <submittedName>
        <fullName evidence="1">Uncharacterized protein</fullName>
    </submittedName>
</protein>
<dbReference type="EMBL" id="JABXBU010000015">
    <property type="protein sequence ID" value="KAF8787621.1"/>
    <property type="molecule type" value="Genomic_DNA"/>
</dbReference>
<sequence length="139" mass="14371">MSVTDIGCHLLHCSCSCRTSSLRKRAYCRWSSSSFWTFGCWKRIGCCRPSRCHCLYSENAINHVSPAAPIAAVAPLAYAAPVAAAAPLSIANGIIAGIGILANGLVGHGLAAPLAFGNGLLCAHYGFGVGRIGLGKAIL</sequence>
<reference evidence="1" key="1">
    <citation type="journal article" date="2020" name="bioRxiv">
        <title>Chromosome-level reference genome of the European wasp spider Argiope bruennichi: a resource for studies on range expansion and evolutionary adaptation.</title>
        <authorList>
            <person name="Sheffer M.M."/>
            <person name="Hoppe A."/>
            <person name="Krehenwinkel H."/>
            <person name="Uhl G."/>
            <person name="Kuss A.W."/>
            <person name="Jensen L."/>
            <person name="Jensen C."/>
            <person name="Gillespie R.G."/>
            <person name="Hoff K.J."/>
            <person name="Prost S."/>
        </authorList>
    </citation>
    <scope>NUCLEOTIDE SEQUENCE</scope>
</reference>
<proteinExistence type="predicted"/>
<dbReference type="Proteomes" id="UP000807504">
    <property type="component" value="Unassembled WGS sequence"/>
</dbReference>
<accession>A0A8T0F9R1</accession>
<organism evidence="1 2">
    <name type="scientific">Argiope bruennichi</name>
    <name type="common">Wasp spider</name>
    <name type="synonym">Aranea bruennichi</name>
    <dbReference type="NCBI Taxonomy" id="94029"/>
    <lineage>
        <taxon>Eukaryota</taxon>
        <taxon>Metazoa</taxon>
        <taxon>Ecdysozoa</taxon>
        <taxon>Arthropoda</taxon>
        <taxon>Chelicerata</taxon>
        <taxon>Arachnida</taxon>
        <taxon>Araneae</taxon>
        <taxon>Araneomorphae</taxon>
        <taxon>Entelegynae</taxon>
        <taxon>Araneoidea</taxon>
        <taxon>Araneidae</taxon>
        <taxon>Argiope</taxon>
    </lineage>
</organism>
<keyword evidence="2" id="KW-1185">Reference proteome</keyword>
<evidence type="ECO:0000313" key="1">
    <source>
        <dbReference type="EMBL" id="KAF8787621.1"/>
    </source>
</evidence>
<name>A0A8T0F9R1_ARGBR</name>
<reference evidence="1" key="2">
    <citation type="submission" date="2020-06" db="EMBL/GenBank/DDBJ databases">
        <authorList>
            <person name="Sheffer M."/>
        </authorList>
    </citation>
    <scope>NUCLEOTIDE SEQUENCE</scope>
</reference>
<comment type="caution">
    <text evidence="1">The sequence shown here is derived from an EMBL/GenBank/DDBJ whole genome shotgun (WGS) entry which is preliminary data.</text>
</comment>